<protein>
    <submittedName>
        <fullName evidence="2">Uncharacterized protein</fullName>
    </submittedName>
</protein>
<accession>A0A165RDL0</accession>
<dbReference type="AlphaFoldDB" id="A0A165RDL0"/>
<feature type="region of interest" description="Disordered" evidence="1">
    <location>
        <begin position="1"/>
        <end position="40"/>
    </location>
</feature>
<dbReference type="InParanoid" id="A0A165RDL0"/>
<proteinExistence type="predicted"/>
<gene>
    <name evidence="2" type="ORF">NEOLEDRAFT_1170601</name>
</gene>
<name>A0A165RDL0_9AGAM</name>
<keyword evidence="3" id="KW-1185">Reference proteome</keyword>
<feature type="region of interest" description="Disordered" evidence="1">
    <location>
        <begin position="149"/>
        <end position="172"/>
    </location>
</feature>
<dbReference type="EMBL" id="KV425583">
    <property type="protein sequence ID" value="KZT23665.1"/>
    <property type="molecule type" value="Genomic_DNA"/>
</dbReference>
<dbReference type="Proteomes" id="UP000076761">
    <property type="component" value="Unassembled WGS sequence"/>
</dbReference>
<reference evidence="2 3" key="1">
    <citation type="journal article" date="2016" name="Mol. Biol. Evol.">
        <title>Comparative Genomics of Early-Diverging Mushroom-Forming Fungi Provides Insights into the Origins of Lignocellulose Decay Capabilities.</title>
        <authorList>
            <person name="Nagy L.G."/>
            <person name="Riley R."/>
            <person name="Tritt A."/>
            <person name="Adam C."/>
            <person name="Daum C."/>
            <person name="Floudas D."/>
            <person name="Sun H."/>
            <person name="Yadav J.S."/>
            <person name="Pangilinan J."/>
            <person name="Larsson K.H."/>
            <person name="Matsuura K."/>
            <person name="Barry K."/>
            <person name="Labutti K."/>
            <person name="Kuo R."/>
            <person name="Ohm R.A."/>
            <person name="Bhattacharya S.S."/>
            <person name="Shirouzu T."/>
            <person name="Yoshinaga Y."/>
            <person name="Martin F.M."/>
            <person name="Grigoriev I.V."/>
            <person name="Hibbett D.S."/>
        </authorList>
    </citation>
    <scope>NUCLEOTIDE SEQUENCE [LARGE SCALE GENOMIC DNA]</scope>
    <source>
        <strain evidence="2 3">HHB14362 ss-1</strain>
    </source>
</reference>
<organism evidence="2 3">
    <name type="scientific">Neolentinus lepideus HHB14362 ss-1</name>
    <dbReference type="NCBI Taxonomy" id="1314782"/>
    <lineage>
        <taxon>Eukaryota</taxon>
        <taxon>Fungi</taxon>
        <taxon>Dikarya</taxon>
        <taxon>Basidiomycota</taxon>
        <taxon>Agaricomycotina</taxon>
        <taxon>Agaricomycetes</taxon>
        <taxon>Gloeophyllales</taxon>
        <taxon>Gloeophyllaceae</taxon>
        <taxon>Neolentinus</taxon>
    </lineage>
</organism>
<evidence type="ECO:0000313" key="2">
    <source>
        <dbReference type="EMBL" id="KZT23665.1"/>
    </source>
</evidence>
<feature type="compositionally biased region" description="Basic residues" evidence="1">
    <location>
        <begin position="156"/>
        <end position="172"/>
    </location>
</feature>
<sequence length="172" mass="19198">MTTKGYRSVDMGLSSRTRVESEHGSQGAGDGTTSGGSDIRKQTICARMSTPDIMGTAGEGDRCEMRKNRPNIHAASPLPRHSVAPTIMHKKPAPLEQKFEMCKIASCPSGEPVFPWQEAHLERAAVVFEEWGMKSVTCQRRLEMVERNRGVGHYTSSRRHHAHNARKRRAMK</sequence>
<evidence type="ECO:0000256" key="1">
    <source>
        <dbReference type="SAM" id="MobiDB-lite"/>
    </source>
</evidence>
<evidence type="ECO:0000313" key="3">
    <source>
        <dbReference type="Proteomes" id="UP000076761"/>
    </source>
</evidence>